<accession>F0YN53</accession>
<evidence type="ECO:0000313" key="2">
    <source>
        <dbReference type="EMBL" id="EGB03466.1"/>
    </source>
</evidence>
<sequence length="201" mass="21436">MNENEPERDTATLGHSGSAASAWCHIVVWEASVTSYTPSPSMAVSEMSPATDSIVGWSKRSVYGNSIVNHSVSVFANSVAATESRPPAISGEFVAMAVPRTSMSHAEMVVATEEVLWEIVCGLDATSRHITLQEFSRGLEFPQLIVKEPAMDRSDGWSNSSVDGSSVSRRSLRRVESSVAPMESSPADMRGASSETAVPVS</sequence>
<dbReference type="KEGG" id="aaf:AURANDRAFT_67989"/>
<organism evidence="3">
    <name type="scientific">Aureococcus anophagefferens</name>
    <name type="common">Harmful bloom alga</name>
    <dbReference type="NCBI Taxonomy" id="44056"/>
    <lineage>
        <taxon>Eukaryota</taxon>
        <taxon>Sar</taxon>
        <taxon>Stramenopiles</taxon>
        <taxon>Ochrophyta</taxon>
        <taxon>Pelagophyceae</taxon>
        <taxon>Pelagomonadales</taxon>
        <taxon>Pelagomonadaceae</taxon>
        <taxon>Aureococcus</taxon>
    </lineage>
</organism>
<gene>
    <name evidence="2" type="ORF">AURANDRAFT_67989</name>
</gene>
<dbReference type="GeneID" id="20226542"/>
<feature type="region of interest" description="Disordered" evidence="1">
    <location>
        <begin position="152"/>
        <end position="201"/>
    </location>
</feature>
<dbReference type="InParanoid" id="F0YN53"/>
<reference evidence="2 3" key="1">
    <citation type="journal article" date="2011" name="Proc. Natl. Acad. Sci. U.S.A.">
        <title>Niche of harmful alga Aureococcus anophagefferens revealed through ecogenomics.</title>
        <authorList>
            <person name="Gobler C.J."/>
            <person name="Berry D.L."/>
            <person name="Dyhrman S.T."/>
            <person name="Wilhelm S.W."/>
            <person name="Salamov A."/>
            <person name="Lobanov A.V."/>
            <person name="Zhang Y."/>
            <person name="Collier J.L."/>
            <person name="Wurch L.L."/>
            <person name="Kustka A.B."/>
            <person name="Dill B.D."/>
            <person name="Shah M."/>
            <person name="VerBerkmoes N.C."/>
            <person name="Kuo A."/>
            <person name="Terry A."/>
            <person name="Pangilinan J."/>
            <person name="Lindquist E.A."/>
            <person name="Lucas S."/>
            <person name="Paulsen I.T."/>
            <person name="Hattenrath-Lehmann T.K."/>
            <person name="Talmage S.C."/>
            <person name="Walker E.A."/>
            <person name="Koch F."/>
            <person name="Burson A.M."/>
            <person name="Marcoval M.A."/>
            <person name="Tang Y.Z."/>
            <person name="Lecleir G.R."/>
            <person name="Coyne K.J."/>
            <person name="Berg G.M."/>
            <person name="Bertrand E.M."/>
            <person name="Saito M.A."/>
            <person name="Gladyshev V.N."/>
            <person name="Grigoriev I.V."/>
        </authorList>
    </citation>
    <scope>NUCLEOTIDE SEQUENCE [LARGE SCALE GENOMIC DNA]</scope>
    <source>
        <strain evidence="3">CCMP 1984</strain>
    </source>
</reference>
<dbReference type="AlphaFoldDB" id="F0YN53"/>
<dbReference type="EMBL" id="GL833171">
    <property type="protein sequence ID" value="EGB03466.1"/>
    <property type="molecule type" value="Genomic_DNA"/>
</dbReference>
<dbReference type="Proteomes" id="UP000002729">
    <property type="component" value="Unassembled WGS sequence"/>
</dbReference>
<proteinExistence type="predicted"/>
<protein>
    <submittedName>
        <fullName evidence="2">Uncharacterized protein</fullName>
    </submittedName>
</protein>
<keyword evidence="3" id="KW-1185">Reference proteome</keyword>
<evidence type="ECO:0000256" key="1">
    <source>
        <dbReference type="SAM" id="MobiDB-lite"/>
    </source>
</evidence>
<dbReference type="RefSeq" id="XP_009041865.1">
    <property type="nucleotide sequence ID" value="XM_009043617.1"/>
</dbReference>
<evidence type="ECO:0000313" key="3">
    <source>
        <dbReference type="Proteomes" id="UP000002729"/>
    </source>
</evidence>
<name>F0YN53_AURAN</name>
<feature type="compositionally biased region" description="Low complexity" evidence="1">
    <location>
        <begin position="158"/>
        <end position="169"/>
    </location>
</feature>